<dbReference type="PANTHER" id="PTHR48081">
    <property type="entry name" value="AB HYDROLASE SUPERFAMILY PROTEIN C4A8.06C"/>
    <property type="match status" value="1"/>
</dbReference>
<evidence type="ECO:0000256" key="2">
    <source>
        <dbReference type="ARBA" id="ARBA00022801"/>
    </source>
</evidence>
<dbReference type="InterPro" id="IPR029058">
    <property type="entry name" value="AB_hydrolase_fold"/>
</dbReference>
<evidence type="ECO:0000256" key="3">
    <source>
        <dbReference type="PIRSR" id="PIRSR037251-1"/>
    </source>
</evidence>
<feature type="active site" evidence="3">
    <location>
        <position position="368"/>
    </location>
</feature>
<dbReference type="Gene3D" id="3.40.50.1820">
    <property type="entry name" value="alpha/beta hydrolase"/>
    <property type="match status" value="1"/>
</dbReference>
<feature type="active site" evidence="3">
    <location>
        <position position="338"/>
    </location>
</feature>
<dbReference type="WBParaSite" id="MBELARI_LOCUS208">
    <property type="protein sequence ID" value="MBELARI_LOCUS208"/>
    <property type="gene ID" value="MBELARI_LOCUS208"/>
</dbReference>
<dbReference type="GO" id="GO:0016020">
    <property type="term" value="C:membrane"/>
    <property type="evidence" value="ECO:0007669"/>
    <property type="project" value="InterPro"/>
</dbReference>
<protein>
    <recommendedName>
        <fullName evidence="5">Alpha/beta hydrolase fold-3 domain-containing protein</fullName>
    </recommendedName>
</protein>
<dbReference type="AlphaFoldDB" id="A0AAF3J342"/>
<keyword evidence="4" id="KW-0472">Membrane</keyword>
<dbReference type="InterPro" id="IPR017157">
    <property type="entry name" value="Arylacetamide_deacetylase"/>
</dbReference>
<evidence type="ECO:0000313" key="6">
    <source>
        <dbReference type="Proteomes" id="UP000887575"/>
    </source>
</evidence>
<dbReference type="GO" id="GO:0052689">
    <property type="term" value="F:carboxylic ester hydrolase activity"/>
    <property type="evidence" value="ECO:0007669"/>
    <property type="project" value="InterPro"/>
</dbReference>
<name>A0AAF3J342_9BILA</name>
<dbReference type="Pfam" id="PF07859">
    <property type="entry name" value="Abhydrolase_3"/>
    <property type="match status" value="2"/>
</dbReference>
<dbReference type="WBParaSite" id="MBELARI_LOCUS13214">
    <property type="protein sequence ID" value="MBELARI_LOCUS13214"/>
    <property type="gene ID" value="MBELARI_LOCUS13214"/>
</dbReference>
<feature type="domain" description="Alpha/beta hydrolase fold-3" evidence="5">
    <location>
        <begin position="109"/>
        <end position="262"/>
    </location>
</feature>
<accession>A0AAF3J342</accession>
<evidence type="ECO:0000256" key="4">
    <source>
        <dbReference type="SAM" id="Phobius"/>
    </source>
</evidence>
<evidence type="ECO:0000313" key="7">
    <source>
        <dbReference type="WBParaSite" id="MBELARI_LOCUS13214"/>
    </source>
</evidence>
<dbReference type="Proteomes" id="UP000887575">
    <property type="component" value="Unassembled WGS sequence"/>
</dbReference>
<comment type="similarity">
    <text evidence="1">Belongs to the 'GDXG' lipolytic enzyme family.</text>
</comment>
<dbReference type="InterPro" id="IPR050300">
    <property type="entry name" value="GDXG_lipolytic_enzyme"/>
</dbReference>
<evidence type="ECO:0000313" key="8">
    <source>
        <dbReference type="WBParaSite" id="MBELARI_LOCUS208"/>
    </source>
</evidence>
<dbReference type="PIRSF" id="PIRSF037251">
    <property type="entry name" value="Arylacetamide_deacetylase"/>
    <property type="match status" value="1"/>
</dbReference>
<feature type="domain" description="Alpha/beta hydrolase fold-3" evidence="5">
    <location>
        <begin position="308"/>
        <end position="371"/>
    </location>
</feature>
<feature type="transmembrane region" description="Helical" evidence="4">
    <location>
        <begin position="6"/>
        <end position="24"/>
    </location>
</feature>
<evidence type="ECO:0000259" key="5">
    <source>
        <dbReference type="Pfam" id="PF07859"/>
    </source>
</evidence>
<organism evidence="6 7">
    <name type="scientific">Mesorhabditis belari</name>
    <dbReference type="NCBI Taxonomy" id="2138241"/>
    <lineage>
        <taxon>Eukaryota</taxon>
        <taxon>Metazoa</taxon>
        <taxon>Ecdysozoa</taxon>
        <taxon>Nematoda</taxon>
        <taxon>Chromadorea</taxon>
        <taxon>Rhabditida</taxon>
        <taxon>Rhabditina</taxon>
        <taxon>Rhabditomorpha</taxon>
        <taxon>Rhabditoidea</taxon>
        <taxon>Rhabditidae</taxon>
        <taxon>Mesorhabditinae</taxon>
        <taxon>Mesorhabditis</taxon>
    </lineage>
</organism>
<keyword evidence="4" id="KW-0812">Transmembrane</keyword>
<sequence length="394" mass="45105">MDWYFWLLIALFVLLFLYLIYIPLPNDIADRSTLAFLEFWLRVTNEYFADLIELLLGPWHRNNVLRVVTALVFSWPRKPPSYLTISWDRLGGVPVRVYQPKLKKSNAAIIFIHGGGWATMHAKYYDPTIYSFVEKLGCYVFSVEYRLCPEHPFPAAIDDCSNVAKALMKKEKEYGIDPTKIIIMGDSAGGNLTATTTLRLTNEHLEYPIKAHVMIYPVIHMFSFRDPSCLQYYALYNGAALLSPVSMARWSLFYLGEKGTHSQVKDLLKNRHINQKILSLPEFSKHIPKEHLALDDPLKPNDKLASAALKAMNPEISPIFAETLKNLPPAMVLTCGYDVLRDEGILYADRLKADGVETNWKHYPTGYHGVFNMPGSKIGKQMREDIVEFLTKYM</sequence>
<evidence type="ECO:0000256" key="1">
    <source>
        <dbReference type="ARBA" id="ARBA00010515"/>
    </source>
</evidence>
<keyword evidence="2" id="KW-0378">Hydrolase</keyword>
<proteinExistence type="inferred from homology"/>
<keyword evidence="4" id="KW-1133">Transmembrane helix</keyword>
<keyword evidence="6" id="KW-1185">Reference proteome</keyword>
<reference evidence="7 8" key="1">
    <citation type="submission" date="2024-02" db="UniProtKB">
        <authorList>
            <consortium name="WormBaseParasite"/>
        </authorList>
    </citation>
    <scope>IDENTIFICATION</scope>
</reference>
<feature type="active site" evidence="3">
    <location>
        <position position="187"/>
    </location>
</feature>
<dbReference type="PANTHER" id="PTHR48081:SF8">
    <property type="entry name" value="ALPHA_BETA HYDROLASE FOLD-3 DOMAIN-CONTAINING PROTEIN-RELATED"/>
    <property type="match status" value="1"/>
</dbReference>
<dbReference type="InterPro" id="IPR013094">
    <property type="entry name" value="AB_hydrolase_3"/>
</dbReference>
<dbReference type="SUPFAM" id="SSF53474">
    <property type="entry name" value="alpha/beta-Hydrolases"/>
    <property type="match status" value="1"/>
</dbReference>